<dbReference type="AlphaFoldDB" id="A0AA86UM43"/>
<proteinExistence type="predicted"/>
<reference evidence="1" key="1">
    <citation type="submission" date="2023-06" db="EMBL/GenBank/DDBJ databases">
        <authorList>
            <person name="Kurt Z."/>
        </authorList>
    </citation>
    <scope>NUCLEOTIDE SEQUENCE</scope>
</reference>
<organism evidence="1">
    <name type="scientific">Hexamita inflata</name>
    <dbReference type="NCBI Taxonomy" id="28002"/>
    <lineage>
        <taxon>Eukaryota</taxon>
        <taxon>Metamonada</taxon>
        <taxon>Diplomonadida</taxon>
        <taxon>Hexamitidae</taxon>
        <taxon>Hexamitinae</taxon>
        <taxon>Hexamita</taxon>
    </lineage>
</organism>
<comment type="caution">
    <text evidence="1">The sequence shown here is derived from an EMBL/GenBank/DDBJ whole genome shotgun (WGS) entry which is preliminary data.</text>
</comment>
<dbReference type="EMBL" id="CATOUU010000879">
    <property type="protein sequence ID" value="CAI9956711.1"/>
    <property type="molecule type" value="Genomic_DNA"/>
</dbReference>
<keyword evidence="3" id="KW-1185">Reference proteome</keyword>
<sequence>MRARNMSSMANIKSSVRKSFDFNFQFDEIAAQQKIQTEQMQKIQIKQQTQILLPKLNNFEDNNDQIRVKYQNELKKKKSVIQNENDYQSQRVVLNMEAHTSIEHQKMIVGFECMKSDKNIDYQEINDFYVRSVIEKPGKRPAIQYFLQQKITPVCRNSQIQLYTEQSKDYKVVLQYREYNDIFFIPPLEKEQPFIFSSSMISQSIATIYNPVQRTSQIQQMKIKPYQKVLIYKSSKIDGLSSEQARKYINVQCENSTIAFVIKMSRTKRTKQRENQIQLMQLIISQQLLHIEQVSIQIIASQCIPVENSNNLFEVAELQSRTIVQHQSESDIQMYNYTEQLNSLQCAQLAQSYLHCEISELQLQIVEFQMQNNHLINAQSATGPQLPHQQPTIKISEQLNANSHPITVNDLLQCINSNTQQNTIIQHLKQIQLSIQFQQPIRNEQTNVTQKTTTDSLFDSIALLNLESEGKM</sequence>
<evidence type="ECO:0000313" key="1">
    <source>
        <dbReference type="EMBL" id="CAI9956711.1"/>
    </source>
</evidence>
<dbReference type="Proteomes" id="UP001642409">
    <property type="component" value="Unassembled WGS sequence"/>
</dbReference>
<name>A0AA86UM43_9EUKA</name>
<evidence type="ECO:0000313" key="3">
    <source>
        <dbReference type="Proteomes" id="UP001642409"/>
    </source>
</evidence>
<reference evidence="2 3" key="2">
    <citation type="submission" date="2024-07" db="EMBL/GenBank/DDBJ databases">
        <authorList>
            <person name="Akdeniz Z."/>
        </authorList>
    </citation>
    <scope>NUCLEOTIDE SEQUENCE [LARGE SCALE GENOMIC DNA]</scope>
</reference>
<dbReference type="EMBL" id="CAXDID020000179">
    <property type="protein sequence ID" value="CAL6049344.1"/>
    <property type="molecule type" value="Genomic_DNA"/>
</dbReference>
<accession>A0AA86UM43</accession>
<gene>
    <name evidence="2" type="ORF">HINF_LOCUS43198</name>
    <name evidence="1" type="ORF">HINF_LOCUS44356</name>
</gene>
<evidence type="ECO:0000313" key="2">
    <source>
        <dbReference type="EMBL" id="CAL6049344.1"/>
    </source>
</evidence>
<protein>
    <submittedName>
        <fullName evidence="2">Hypothetical_protein</fullName>
    </submittedName>
</protein>